<dbReference type="EMBL" id="SNXZ01000001">
    <property type="protein sequence ID" value="TDQ04890.1"/>
    <property type="molecule type" value="Genomic_DNA"/>
</dbReference>
<dbReference type="Gene3D" id="3.30.530.20">
    <property type="match status" value="1"/>
</dbReference>
<organism evidence="1 2">
    <name type="scientific">Labedaea rhizosphaerae</name>
    <dbReference type="NCBI Taxonomy" id="598644"/>
    <lineage>
        <taxon>Bacteria</taxon>
        <taxon>Bacillati</taxon>
        <taxon>Actinomycetota</taxon>
        <taxon>Actinomycetes</taxon>
        <taxon>Pseudonocardiales</taxon>
        <taxon>Pseudonocardiaceae</taxon>
        <taxon>Labedaea</taxon>
    </lineage>
</organism>
<sequence length="149" mass="16329">MPRREYTAHATERSSADPDTVYELVSNAEKWTTWAGALAPKSEWARKGTPEPAGVGAIRKVGLWPVWVREETTAAEPGRRHEYVLRSRGPIKSYVGEVLLTKRPDGGTDIEWTVRFTELVPGTGAALHVGVQQLIKALAGKLARGAERA</sequence>
<dbReference type="CDD" id="cd07821">
    <property type="entry name" value="PYR_PYL_RCAR_like"/>
    <property type="match status" value="1"/>
</dbReference>
<dbReference type="SUPFAM" id="SSF55961">
    <property type="entry name" value="Bet v1-like"/>
    <property type="match status" value="1"/>
</dbReference>
<gene>
    <name evidence="1" type="ORF">EV186_101851</name>
</gene>
<dbReference type="InterPro" id="IPR019587">
    <property type="entry name" value="Polyketide_cyclase/dehydratase"/>
</dbReference>
<protein>
    <submittedName>
        <fullName evidence="1">Polyketide cyclase/dehydrase/lipid transport protein</fullName>
    </submittedName>
</protein>
<dbReference type="Proteomes" id="UP000295444">
    <property type="component" value="Unassembled WGS sequence"/>
</dbReference>
<dbReference type="RefSeq" id="WP_133847729.1">
    <property type="nucleotide sequence ID" value="NZ_SNXZ01000001.1"/>
</dbReference>
<dbReference type="Pfam" id="PF10604">
    <property type="entry name" value="Polyketide_cyc2"/>
    <property type="match status" value="1"/>
</dbReference>
<reference evidence="1 2" key="1">
    <citation type="submission" date="2019-03" db="EMBL/GenBank/DDBJ databases">
        <title>Genomic Encyclopedia of Type Strains, Phase IV (KMG-IV): sequencing the most valuable type-strain genomes for metagenomic binning, comparative biology and taxonomic classification.</title>
        <authorList>
            <person name="Goeker M."/>
        </authorList>
    </citation>
    <scope>NUCLEOTIDE SEQUENCE [LARGE SCALE GENOMIC DNA]</scope>
    <source>
        <strain evidence="1 2">DSM 45361</strain>
    </source>
</reference>
<evidence type="ECO:0000313" key="1">
    <source>
        <dbReference type="EMBL" id="TDQ04890.1"/>
    </source>
</evidence>
<dbReference type="AlphaFoldDB" id="A0A4R6SMU4"/>
<name>A0A4R6SMU4_LABRH</name>
<keyword evidence="2" id="KW-1185">Reference proteome</keyword>
<dbReference type="OrthoDB" id="3213687at2"/>
<dbReference type="InterPro" id="IPR023393">
    <property type="entry name" value="START-like_dom_sf"/>
</dbReference>
<comment type="caution">
    <text evidence="1">The sequence shown here is derived from an EMBL/GenBank/DDBJ whole genome shotgun (WGS) entry which is preliminary data.</text>
</comment>
<proteinExistence type="predicted"/>
<accession>A0A4R6SMU4</accession>
<evidence type="ECO:0000313" key="2">
    <source>
        <dbReference type="Proteomes" id="UP000295444"/>
    </source>
</evidence>